<dbReference type="PANTHER" id="PTHR12350:SF19">
    <property type="entry name" value="SET DOMAIN-CONTAINING PROTEIN"/>
    <property type="match status" value="1"/>
</dbReference>
<dbReference type="KEGG" id="acan:ACA1_374150"/>
<reference evidence="2 3" key="1">
    <citation type="journal article" date="2013" name="Genome Biol.">
        <title>Genome of Acanthamoeba castellanii highlights extensive lateral gene transfer and early evolution of tyrosine kinase signaling.</title>
        <authorList>
            <person name="Clarke M."/>
            <person name="Lohan A.J."/>
            <person name="Liu B."/>
            <person name="Lagkouvardos I."/>
            <person name="Roy S."/>
            <person name="Zafar N."/>
            <person name="Bertelli C."/>
            <person name="Schilde C."/>
            <person name="Kianianmomeni A."/>
            <person name="Burglin T.R."/>
            <person name="Frech C."/>
            <person name="Turcotte B."/>
            <person name="Kopec K.O."/>
            <person name="Synnott J.M."/>
            <person name="Choo C."/>
            <person name="Paponov I."/>
            <person name="Finkler A."/>
            <person name="Soon Heng Tan C."/>
            <person name="Hutchins A.P."/>
            <person name="Weinmeier T."/>
            <person name="Rattei T."/>
            <person name="Chu J.S."/>
            <person name="Gimenez G."/>
            <person name="Irimia M."/>
            <person name="Rigden D.J."/>
            <person name="Fitzpatrick D.A."/>
            <person name="Lorenzo-Morales J."/>
            <person name="Bateman A."/>
            <person name="Chiu C.H."/>
            <person name="Tang P."/>
            <person name="Hegemann P."/>
            <person name="Fromm H."/>
            <person name="Raoult D."/>
            <person name="Greub G."/>
            <person name="Miranda-Saavedra D."/>
            <person name="Chen N."/>
            <person name="Nash P."/>
            <person name="Ginger M.L."/>
            <person name="Horn M."/>
            <person name="Schaap P."/>
            <person name="Caler L."/>
            <person name="Loftus B."/>
        </authorList>
    </citation>
    <scope>NUCLEOTIDE SEQUENCE [LARGE SCALE GENOMIC DNA]</scope>
    <source>
        <strain evidence="2 3">Neff</strain>
    </source>
</reference>
<dbReference type="PANTHER" id="PTHR12350">
    <property type="entry name" value="HISTONE-LYSINE N-METHYLTRANSFERASE-RELATED"/>
    <property type="match status" value="1"/>
</dbReference>
<dbReference type="InterPro" id="IPR053201">
    <property type="entry name" value="Flavunoidine_N-MTase"/>
</dbReference>
<dbReference type="Proteomes" id="UP000011083">
    <property type="component" value="Unassembled WGS sequence"/>
</dbReference>
<dbReference type="VEuPathDB" id="AmoebaDB:ACA1_374150"/>
<accession>L8GHV9</accession>
<name>L8GHV9_ACACF</name>
<dbReference type="RefSeq" id="XP_004334361.1">
    <property type="nucleotide sequence ID" value="XM_004334313.1"/>
</dbReference>
<dbReference type="PROSITE" id="PS50280">
    <property type="entry name" value="SET"/>
    <property type="match status" value="1"/>
</dbReference>
<feature type="domain" description="SET" evidence="1">
    <location>
        <begin position="22"/>
        <end position="145"/>
    </location>
</feature>
<evidence type="ECO:0000259" key="1">
    <source>
        <dbReference type="PROSITE" id="PS50280"/>
    </source>
</evidence>
<dbReference type="OMA" id="LENEMWV"/>
<dbReference type="EMBL" id="KB008119">
    <property type="protein sequence ID" value="ELR12348.1"/>
    <property type="molecule type" value="Genomic_DNA"/>
</dbReference>
<dbReference type="GeneID" id="14912889"/>
<organism evidence="2 3">
    <name type="scientific">Acanthamoeba castellanii (strain ATCC 30010 / Neff)</name>
    <dbReference type="NCBI Taxonomy" id="1257118"/>
    <lineage>
        <taxon>Eukaryota</taxon>
        <taxon>Amoebozoa</taxon>
        <taxon>Discosea</taxon>
        <taxon>Longamoebia</taxon>
        <taxon>Centramoebida</taxon>
        <taxon>Acanthamoebidae</taxon>
        <taxon>Acanthamoeba</taxon>
    </lineage>
</organism>
<dbReference type="OrthoDB" id="308383at2759"/>
<dbReference type="InterPro" id="IPR046341">
    <property type="entry name" value="SET_dom_sf"/>
</dbReference>
<keyword evidence="3" id="KW-1185">Reference proteome</keyword>
<evidence type="ECO:0000313" key="2">
    <source>
        <dbReference type="EMBL" id="ELR12348.1"/>
    </source>
</evidence>
<protein>
    <recommendedName>
        <fullName evidence="1">SET domain-containing protein</fullName>
    </recommendedName>
</protein>
<sequence length="211" mass="22577">MEHKESRLVARKWGDSVAWEHALVEKRRHPQQDVGFGLYAASASGDDSGVVIPAGEVVYRVVARSHAIANGKAASRGSLQMGSDVHVNSEGWTWAFLNHSCAPNVRLLSVTTARDSDDGAATEVDFTLVALKNIGADEELTFNYLSTEEAMAAPFACACGSAACFRTIRGLAHADTSDEARLRDLECVVAPHLANLLEAKVQQASAKSVNL</sequence>
<dbReference type="AlphaFoldDB" id="L8GHV9"/>
<proteinExistence type="predicted"/>
<gene>
    <name evidence="2" type="ORF">ACA1_374150</name>
</gene>
<dbReference type="Gene3D" id="2.170.270.10">
    <property type="entry name" value="SET domain"/>
    <property type="match status" value="1"/>
</dbReference>
<dbReference type="Pfam" id="PF00856">
    <property type="entry name" value="SET"/>
    <property type="match status" value="1"/>
</dbReference>
<dbReference type="InterPro" id="IPR001214">
    <property type="entry name" value="SET_dom"/>
</dbReference>
<dbReference type="SUPFAM" id="SSF82199">
    <property type="entry name" value="SET domain"/>
    <property type="match status" value="1"/>
</dbReference>
<evidence type="ECO:0000313" key="3">
    <source>
        <dbReference type="Proteomes" id="UP000011083"/>
    </source>
</evidence>